<comment type="subcellular location">
    <subcellularLocation>
        <location evidence="5">Cytoplasm</location>
    </subcellularLocation>
    <subcellularLocation>
        <location evidence="5">Cytoplasm</location>
        <location evidence="5">P-body</location>
    </subcellularLocation>
</comment>
<dbReference type="InterPro" id="IPR001900">
    <property type="entry name" value="RNase_II/R"/>
</dbReference>
<feature type="region of interest" description="Disordered" evidence="6">
    <location>
        <begin position="487"/>
        <end position="509"/>
    </location>
</feature>
<dbReference type="InterPro" id="IPR028591">
    <property type="entry name" value="DIS3L2"/>
</dbReference>
<evidence type="ECO:0000256" key="3">
    <source>
        <dbReference type="ARBA" id="ARBA00022842"/>
    </source>
</evidence>
<dbReference type="Pfam" id="PF00773">
    <property type="entry name" value="RNB"/>
    <property type="match status" value="1"/>
</dbReference>
<dbReference type="PROSITE" id="PS01175">
    <property type="entry name" value="RIBONUCLEASE_II"/>
    <property type="match status" value="1"/>
</dbReference>
<dbReference type="GO" id="GO:0000956">
    <property type="term" value="P:nuclear-transcribed mRNA catabolic process"/>
    <property type="evidence" value="ECO:0007669"/>
    <property type="project" value="UniProtKB-UniRule"/>
</dbReference>
<feature type="region of interest" description="Disordered" evidence="6">
    <location>
        <begin position="324"/>
        <end position="377"/>
    </location>
</feature>
<evidence type="ECO:0000256" key="5">
    <source>
        <dbReference type="HAMAP-Rule" id="MF_03045"/>
    </source>
</evidence>
<comment type="caution">
    <text evidence="8">The sequence shown here is derived from an EMBL/GenBank/DDBJ whole genome shotgun (WGS) entry which is preliminary data.</text>
</comment>
<feature type="compositionally biased region" description="Basic and acidic residues" evidence="6">
    <location>
        <begin position="341"/>
        <end position="350"/>
    </location>
</feature>
<comment type="function">
    <text evidence="5">3'-5'-exoribonuclease that specifically recognizes RNAs polyuridylated at their 3' end and mediates their degradation. Component of an exosome-independent RNA degradation pathway that mediates degradation of cytoplasmic mRNAs that have been deadenylated and subsequently uridylated at their 3'.</text>
</comment>
<dbReference type="Proteomes" id="UP000789739">
    <property type="component" value="Unassembled WGS sequence"/>
</dbReference>
<dbReference type="FunFam" id="2.40.50.690:FF:000001">
    <property type="entry name" value="Cell wall biogenesis protein"/>
    <property type="match status" value="1"/>
</dbReference>
<dbReference type="GO" id="GO:0003723">
    <property type="term" value="F:RNA binding"/>
    <property type="evidence" value="ECO:0007669"/>
    <property type="project" value="UniProtKB-KW"/>
</dbReference>
<dbReference type="Pfam" id="PF17849">
    <property type="entry name" value="OB_Dis3"/>
    <property type="match status" value="1"/>
</dbReference>
<dbReference type="Gene3D" id="2.40.50.140">
    <property type="entry name" value="Nucleic acid-binding proteins"/>
    <property type="match status" value="1"/>
</dbReference>
<dbReference type="OrthoDB" id="372421at2759"/>
<comment type="similarity">
    <text evidence="5">Belongs to the RNR ribonuclease family. DIS3L2 subfamily.</text>
</comment>
<dbReference type="PANTHER" id="PTHR23355">
    <property type="entry name" value="RIBONUCLEASE"/>
    <property type="match status" value="1"/>
</dbReference>
<sequence>MADETNAQPDIIANKAPSVFPYPSEAVSTTVSASSQEDQLNRNKKPNRQSYKSQPSVDGKGSNQHQRRKSTAIPGELSNKNKNLNLGNVATDKSNFHRRGRSLATFGEFQGSSRATAVKAKDSKDDSENTSGALESLRQMIASIKSMPAPPKSQKTEENPVDLPSKHRRHESSASNTNKRPNPVGNKHKKNASVSFYFPATGSASGSLKSIPDSEDGKPIDIEKSLQDTLSSLRRMSHDKGKAQKDKNTESKGKETENDEVPLSEKKPEQEVAKPPFDWKRLTNDQSQGSSKKAHRRYQSLGFSLTPAAPTPVPGAVPVAFKTAVQSHHRRHSVALNGSKDVLKELEKSQGKSGSDNKNGHRRTGSRNVDGNWRTVPPLLPFNYSKYANGQKKIQNNQQNGNNQQQRKSLFAPYLPQASLPQLLKCNELVSGVLRINKRNRSDAYVTTETLDADIYICGSKDRNRALEGDIVAVELLDTEKVWQTKKEKEEKKRKKEESSGIDRKKIDKKKDDVEVEGQGLLLFDDDDIISDEQRPKYCGHIVAVMERMPEVDFDCHKDWQTNCLKLTLKLRFSFNSTLALLRPSSTATKEREAAEKARREAEDRAAGIEPREFLRDERKDERTERPKIVWFKPTDKRVPLIAIPTEQAPEGFVENHQSYANKLFVACIKRWPITSLHPFGTLVNQLGDIGDINVETDALLKDNNVISEDFNENVLKCLPTTPWQISEKEIETRRDLRDRRIFTIDPPTSKDLDDAVSCTRLPDGNYEIGVHVADVSYFVKPNTALDRDARKRATTVYLVQKSVPMLPLLLSEETCSLNPGENRLTFSVIWKMNPEGKAMDTWFGRTIIRSCARLSYDDAQDVIEGKPLNPAVKLYNDYVTNEIEADIKIFNELSQRLRENRLKRGSLTLDSIELTFDVDEQNYPIGCHVKERKDANRLIEEFMLHANMSVAQKISSTFPEQALLRRHAAPIDRKLDEFAAHAFELGHEFDCRSAGAIQRSFDDIEDGDVKQVLKLLAIKPMQKAKYFCTGTLDIAKYHHYALNVPLYTHFTSPIRRYADIIVHRMLEAALAGEKRFYLDKDTVQKTANHCNVKKAAARNATEQSNHLFLCVLFQNMTERNGPVIREAIVIGVKDHAFDVFIPAFGIEKRVHLDQLPLEKFVYKEETGELILQWKPGANSLEPIPDDGLHEEEEVLDVDEEALLDNDDYHYELMDVTSLPIEDEHRLFDNASDVGEDETEDEGVPAEDNPTHSTDEGAVVPESSTPPLTEIPSIETISPVAVTNELPPNRNVTSIPKVPQPPKITHIADPAVPNSQVIRELYYVQVVMMTDRKKSPPVIKILAVNPYF</sequence>
<feature type="compositionally biased region" description="Polar residues" evidence="6">
    <location>
        <begin position="48"/>
        <end position="64"/>
    </location>
</feature>
<proteinExistence type="inferred from homology"/>
<dbReference type="InterPro" id="IPR041505">
    <property type="entry name" value="Dis3_CSD2"/>
</dbReference>
<accession>A0A9N8W346</accession>
<evidence type="ECO:0000256" key="1">
    <source>
        <dbReference type="ARBA" id="ARBA00022490"/>
    </source>
</evidence>
<dbReference type="GO" id="GO:0046872">
    <property type="term" value="F:metal ion binding"/>
    <property type="evidence" value="ECO:0007669"/>
    <property type="project" value="UniProtKB-KW"/>
</dbReference>
<reference evidence="8" key="1">
    <citation type="submission" date="2021-06" db="EMBL/GenBank/DDBJ databases">
        <authorList>
            <person name="Kallberg Y."/>
            <person name="Tangrot J."/>
            <person name="Rosling A."/>
        </authorList>
    </citation>
    <scope>NUCLEOTIDE SEQUENCE</scope>
    <source>
        <strain evidence="8">BR232B</strain>
    </source>
</reference>
<feature type="compositionally biased region" description="Basic and acidic residues" evidence="6">
    <location>
        <begin position="263"/>
        <end position="283"/>
    </location>
</feature>
<dbReference type="HAMAP" id="MF_03045">
    <property type="entry name" value="DIS3L2"/>
    <property type="match status" value="1"/>
</dbReference>
<keyword evidence="4 5" id="KW-0694">RNA-binding</keyword>
<dbReference type="GO" id="GO:0000175">
    <property type="term" value="F:3'-5'-RNA exonuclease activity"/>
    <property type="evidence" value="ECO:0007669"/>
    <property type="project" value="UniProtKB-UniRule"/>
</dbReference>
<gene>
    <name evidence="8" type="ORF">PBRASI_LOCUS987</name>
</gene>
<evidence type="ECO:0000313" key="9">
    <source>
        <dbReference type="Proteomes" id="UP000789739"/>
    </source>
</evidence>
<dbReference type="InterPro" id="IPR041093">
    <property type="entry name" value="Dis3l2-like_C"/>
</dbReference>
<dbReference type="InterPro" id="IPR022966">
    <property type="entry name" value="RNase_II/R_CS"/>
</dbReference>
<feature type="compositionally biased region" description="Acidic residues" evidence="6">
    <location>
        <begin position="1234"/>
        <end position="1245"/>
    </location>
</feature>
<dbReference type="Pfam" id="PF17877">
    <property type="entry name" value="Dis3l2_C_term"/>
    <property type="match status" value="1"/>
</dbReference>
<dbReference type="SUPFAM" id="SSF50249">
    <property type="entry name" value="Nucleic acid-binding proteins"/>
    <property type="match status" value="2"/>
</dbReference>
<keyword evidence="1 5" id="KW-0963">Cytoplasm</keyword>
<dbReference type="EC" id="3.1.13.-" evidence="5"/>
<feature type="region of interest" description="Disordered" evidence="6">
    <location>
        <begin position="1"/>
        <end position="297"/>
    </location>
</feature>
<keyword evidence="5" id="KW-0378">Hydrolase</keyword>
<keyword evidence="5" id="KW-0269">Exonuclease</keyword>
<keyword evidence="9" id="KW-1185">Reference proteome</keyword>
<dbReference type="FunFam" id="2.40.50.700:FF:000002">
    <property type="entry name" value="Cell wall biogenesis protein"/>
    <property type="match status" value="1"/>
</dbReference>
<keyword evidence="5" id="KW-0464">Manganese</keyword>
<organism evidence="8 9">
    <name type="scientific">Paraglomus brasilianum</name>
    <dbReference type="NCBI Taxonomy" id="144538"/>
    <lineage>
        <taxon>Eukaryota</taxon>
        <taxon>Fungi</taxon>
        <taxon>Fungi incertae sedis</taxon>
        <taxon>Mucoromycota</taxon>
        <taxon>Glomeromycotina</taxon>
        <taxon>Glomeromycetes</taxon>
        <taxon>Paraglomerales</taxon>
        <taxon>Paraglomeraceae</taxon>
        <taxon>Paraglomus</taxon>
    </lineage>
</organism>
<dbReference type="SMART" id="SM00955">
    <property type="entry name" value="RNB"/>
    <property type="match status" value="1"/>
</dbReference>
<keyword evidence="2 5" id="KW-0479">Metal-binding</keyword>
<evidence type="ECO:0000259" key="7">
    <source>
        <dbReference type="SMART" id="SM00955"/>
    </source>
</evidence>
<feature type="compositionally biased region" description="Low complexity" evidence="6">
    <location>
        <begin position="24"/>
        <end position="37"/>
    </location>
</feature>
<evidence type="ECO:0000256" key="4">
    <source>
        <dbReference type="ARBA" id="ARBA00022884"/>
    </source>
</evidence>
<feature type="region of interest" description="Disordered" evidence="6">
    <location>
        <begin position="586"/>
        <end position="608"/>
    </location>
</feature>
<feature type="compositionally biased region" description="Basic and acidic residues" evidence="6">
    <location>
        <begin position="236"/>
        <end position="256"/>
    </location>
</feature>
<dbReference type="Gene3D" id="2.40.50.700">
    <property type="match status" value="1"/>
</dbReference>
<dbReference type="EMBL" id="CAJVPI010000057">
    <property type="protein sequence ID" value="CAG8469242.1"/>
    <property type="molecule type" value="Genomic_DNA"/>
</dbReference>
<feature type="binding site" evidence="5">
    <location>
        <position position="755"/>
    </location>
    <ligand>
        <name>Mg(2+)</name>
        <dbReference type="ChEBI" id="CHEBI:18420"/>
    </ligand>
</feature>
<name>A0A9N8W346_9GLOM</name>
<dbReference type="GO" id="GO:1990074">
    <property type="term" value="P:polyuridylation-dependent mRNA catabolic process"/>
    <property type="evidence" value="ECO:0007669"/>
    <property type="project" value="UniProtKB-UniRule"/>
</dbReference>
<feature type="region of interest" description="Disordered" evidence="6">
    <location>
        <begin position="1233"/>
        <end position="1271"/>
    </location>
</feature>
<feature type="domain" description="RNB" evidence="7">
    <location>
        <begin position="734"/>
        <end position="1073"/>
    </location>
</feature>
<evidence type="ECO:0000256" key="2">
    <source>
        <dbReference type="ARBA" id="ARBA00022723"/>
    </source>
</evidence>
<dbReference type="Gene3D" id="2.40.50.690">
    <property type="match status" value="1"/>
</dbReference>
<dbReference type="PANTHER" id="PTHR23355:SF9">
    <property type="entry name" value="DIS3-LIKE EXONUCLEASE 2"/>
    <property type="match status" value="1"/>
</dbReference>
<feature type="site" description="Important for catalytic activity" evidence="5">
    <location>
        <position position="754"/>
    </location>
</feature>
<comment type="cofactor">
    <cofactor evidence="5">
        <name>Mg(2+)</name>
        <dbReference type="ChEBI" id="CHEBI:18420"/>
    </cofactor>
    <cofactor evidence="5">
        <name>Mn(2+)</name>
        <dbReference type="ChEBI" id="CHEBI:29035"/>
    </cofactor>
</comment>
<keyword evidence="3 5" id="KW-0460">Magnesium</keyword>
<dbReference type="InterPro" id="IPR012340">
    <property type="entry name" value="NA-bd_OB-fold"/>
</dbReference>
<evidence type="ECO:0000313" key="8">
    <source>
        <dbReference type="EMBL" id="CAG8469242.1"/>
    </source>
</evidence>
<protein>
    <recommendedName>
        <fullName evidence="5">DIS3-like exonuclease 2</fullName>
        <ecNumber evidence="5">3.1.13.-</ecNumber>
    </recommendedName>
</protein>
<evidence type="ECO:0000256" key="6">
    <source>
        <dbReference type="SAM" id="MobiDB-lite"/>
    </source>
</evidence>
<dbReference type="InterPro" id="IPR050180">
    <property type="entry name" value="RNR_Ribonuclease"/>
</dbReference>
<keyword evidence="5" id="KW-0540">Nuclease</keyword>
<dbReference type="GO" id="GO:0000932">
    <property type="term" value="C:P-body"/>
    <property type="evidence" value="ECO:0007669"/>
    <property type="project" value="UniProtKB-SubCell"/>
</dbReference>
<feature type="binding site" evidence="5">
    <location>
        <position position="746"/>
    </location>
    <ligand>
        <name>Mg(2+)</name>
        <dbReference type="ChEBI" id="CHEBI:18420"/>
    </ligand>
</feature>
<feature type="compositionally biased region" description="Basic and acidic residues" evidence="6">
    <location>
        <begin position="215"/>
        <end position="226"/>
    </location>
</feature>
<feature type="compositionally biased region" description="Basic and acidic residues" evidence="6">
    <location>
        <begin position="589"/>
        <end position="608"/>
    </location>
</feature>